<dbReference type="InterPro" id="IPR052021">
    <property type="entry name" value="Type-I_RS_S_subunit"/>
</dbReference>
<evidence type="ECO:0000256" key="2">
    <source>
        <dbReference type="ARBA" id="ARBA00022747"/>
    </source>
</evidence>
<evidence type="ECO:0000313" key="5">
    <source>
        <dbReference type="EMBL" id="KAA6233365.1"/>
    </source>
</evidence>
<dbReference type="SUPFAM" id="SSF116734">
    <property type="entry name" value="DNA methylase specificity domain"/>
    <property type="match status" value="1"/>
</dbReference>
<evidence type="ECO:0000313" key="6">
    <source>
        <dbReference type="Proteomes" id="UP000327458"/>
    </source>
</evidence>
<dbReference type="Gene3D" id="3.90.220.20">
    <property type="entry name" value="DNA methylase specificity domains"/>
    <property type="match status" value="1"/>
</dbReference>
<dbReference type="Gene3D" id="1.10.287.1120">
    <property type="entry name" value="Bipartite methylase S protein"/>
    <property type="match status" value="1"/>
</dbReference>
<comment type="similarity">
    <text evidence="1">Belongs to the type-I restriction system S methylase family.</text>
</comment>
<dbReference type="RefSeq" id="WP_151419702.1">
    <property type="nucleotide sequence ID" value="NZ_VMRG01000001.1"/>
</dbReference>
<dbReference type="PANTHER" id="PTHR30408:SF12">
    <property type="entry name" value="TYPE I RESTRICTION ENZYME MJAVIII SPECIFICITY SUBUNIT"/>
    <property type="match status" value="1"/>
</dbReference>
<sequence>MNTTPDNSDWRRGQRKARRVNPSEFLKSKILLPSLEIQREIAETLSSAQHEIDLMKQLADKYKTQKRGLMQKMLTGEWRVKPDFVKSYGK</sequence>
<organism evidence="5 6">
    <name type="scientific">Chlorobium phaeovibrioides</name>
    <dbReference type="NCBI Taxonomy" id="1094"/>
    <lineage>
        <taxon>Bacteria</taxon>
        <taxon>Pseudomonadati</taxon>
        <taxon>Chlorobiota</taxon>
        <taxon>Chlorobiia</taxon>
        <taxon>Chlorobiales</taxon>
        <taxon>Chlorobiaceae</taxon>
        <taxon>Chlorobium/Pelodictyon group</taxon>
        <taxon>Chlorobium</taxon>
    </lineage>
</organism>
<dbReference type="EMBL" id="VMRG01000001">
    <property type="protein sequence ID" value="KAA6233365.1"/>
    <property type="molecule type" value="Genomic_DNA"/>
</dbReference>
<evidence type="ECO:0000259" key="4">
    <source>
        <dbReference type="Pfam" id="PF01420"/>
    </source>
</evidence>
<dbReference type="PANTHER" id="PTHR30408">
    <property type="entry name" value="TYPE-1 RESTRICTION ENZYME ECOKI SPECIFICITY PROTEIN"/>
    <property type="match status" value="1"/>
</dbReference>
<dbReference type="InterPro" id="IPR000055">
    <property type="entry name" value="Restrct_endonuc_typeI_TRD"/>
</dbReference>
<evidence type="ECO:0000256" key="3">
    <source>
        <dbReference type="ARBA" id="ARBA00023125"/>
    </source>
</evidence>
<gene>
    <name evidence="5" type="ORF">FP507_05145</name>
</gene>
<accession>A0A5M8IG01</accession>
<feature type="domain" description="Type I restriction modification DNA specificity" evidence="4">
    <location>
        <begin position="19"/>
        <end position="60"/>
    </location>
</feature>
<reference evidence="5 6" key="1">
    <citation type="submission" date="2019-07" db="EMBL/GenBank/DDBJ databases">
        <title>Draft genome Sequence of Chlorobium phaeovibrioides sp. strain PhvTcv-s14, from the Phylum Chlorobi.</title>
        <authorList>
            <person name="Babenko V."/>
            <person name="Boldyreva D."/>
            <person name="Kanygina A."/>
            <person name="Selezneva O."/>
            <person name="Akopiyan T."/>
            <person name="Lunina O."/>
        </authorList>
    </citation>
    <scope>NUCLEOTIDE SEQUENCE [LARGE SCALE GENOMIC DNA]</scope>
    <source>
        <strain evidence="5 6">GrTcv12</strain>
    </source>
</reference>
<keyword evidence="3" id="KW-0238">DNA-binding</keyword>
<proteinExistence type="inferred from homology"/>
<dbReference type="Pfam" id="PF01420">
    <property type="entry name" value="Methylase_S"/>
    <property type="match status" value="1"/>
</dbReference>
<evidence type="ECO:0000256" key="1">
    <source>
        <dbReference type="ARBA" id="ARBA00010923"/>
    </source>
</evidence>
<name>A0A5M8IG01_CHLPH</name>
<comment type="caution">
    <text evidence="5">The sequence shown here is derived from an EMBL/GenBank/DDBJ whole genome shotgun (WGS) entry which is preliminary data.</text>
</comment>
<keyword evidence="2" id="KW-0680">Restriction system</keyword>
<dbReference type="GO" id="GO:0009307">
    <property type="term" value="P:DNA restriction-modification system"/>
    <property type="evidence" value="ECO:0007669"/>
    <property type="project" value="UniProtKB-KW"/>
</dbReference>
<protein>
    <recommendedName>
        <fullName evidence="4">Type I restriction modification DNA specificity domain-containing protein</fullName>
    </recommendedName>
</protein>
<dbReference type="GO" id="GO:0003677">
    <property type="term" value="F:DNA binding"/>
    <property type="evidence" value="ECO:0007669"/>
    <property type="project" value="UniProtKB-KW"/>
</dbReference>
<dbReference type="AlphaFoldDB" id="A0A5M8IG01"/>
<dbReference type="Proteomes" id="UP000327458">
    <property type="component" value="Unassembled WGS sequence"/>
</dbReference>
<dbReference type="InterPro" id="IPR044946">
    <property type="entry name" value="Restrct_endonuc_typeI_TRD_sf"/>
</dbReference>